<reference evidence="10 11" key="1">
    <citation type="submission" date="2022-06" db="EMBL/GenBank/DDBJ databases">
        <authorList>
            <person name="Xuan X."/>
        </authorList>
    </citation>
    <scope>NUCLEOTIDE SEQUENCE [LARGE SCALE GENOMIC DNA]</scope>
    <source>
        <strain evidence="10 11">2V75</strain>
    </source>
</reference>
<keyword evidence="5 8" id="KW-1133">Transmembrane helix</keyword>
<dbReference type="EMBL" id="JAMXIB010000007">
    <property type="protein sequence ID" value="MCO5725151.1"/>
    <property type="molecule type" value="Genomic_DNA"/>
</dbReference>
<evidence type="ECO:0000256" key="2">
    <source>
        <dbReference type="ARBA" id="ARBA00022475"/>
    </source>
</evidence>
<evidence type="ECO:0000313" key="11">
    <source>
        <dbReference type="Proteomes" id="UP001206312"/>
    </source>
</evidence>
<dbReference type="Pfam" id="PF18967">
    <property type="entry name" value="PycTM"/>
    <property type="match status" value="1"/>
</dbReference>
<evidence type="ECO:0000256" key="4">
    <source>
        <dbReference type="ARBA" id="ARBA00022741"/>
    </source>
</evidence>
<dbReference type="Proteomes" id="UP001206312">
    <property type="component" value="Unassembled WGS sequence"/>
</dbReference>
<sequence length="184" mass="21550">MEKREPAQRRDWLNAEEKLIVYWETIEYIVGLNRSSEIKAGLIISFYGLLLGVILQMITTLETSFRLSFFLIVVLVVFVFFVCRSIYFSFRCFLPQIETKFDKNMFFFHDVITHYGDIHSFSKNFSKLLENEEELNHQLGQQIYVNSLIASKKFSDVNNSVRNLVYSFVPMLIGIITVVISLFS</sequence>
<feature type="transmembrane region" description="Helical" evidence="8">
    <location>
        <begin position="40"/>
        <end position="61"/>
    </location>
</feature>
<evidence type="ECO:0000313" key="10">
    <source>
        <dbReference type="EMBL" id="MCO5725151.1"/>
    </source>
</evidence>
<proteinExistence type="predicted"/>
<gene>
    <name evidence="10" type="ORF">NG653_09815</name>
</gene>
<comment type="subcellular location">
    <subcellularLocation>
        <location evidence="1">Cell membrane</location>
    </subcellularLocation>
</comment>
<feature type="transmembrane region" description="Helical" evidence="8">
    <location>
        <begin position="67"/>
        <end position="90"/>
    </location>
</feature>
<keyword evidence="4" id="KW-0547">Nucleotide-binding</keyword>
<accession>A0ABT1AYR8</accession>
<evidence type="ECO:0000256" key="6">
    <source>
        <dbReference type="ARBA" id="ARBA00023118"/>
    </source>
</evidence>
<evidence type="ECO:0000256" key="7">
    <source>
        <dbReference type="ARBA" id="ARBA00023136"/>
    </source>
</evidence>
<keyword evidence="11" id="KW-1185">Reference proteome</keyword>
<keyword evidence="7 8" id="KW-0472">Membrane</keyword>
<name>A0ABT1AYR8_9FLAO</name>
<evidence type="ECO:0000256" key="1">
    <source>
        <dbReference type="ARBA" id="ARBA00004236"/>
    </source>
</evidence>
<keyword evidence="3 8" id="KW-0812">Transmembrane</keyword>
<dbReference type="RefSeq" id="WP_252741529.1">
    <property type="nucleotide sequence ID" value="NZ_JAMXIB010000007.1"/>
</dbReference>
<feature type="transmembrane region" description="Helical" evidence="8">
    <location>
        <begin position="163"/>
        <end position="183"/>
    </location>
</feature>
<protein>
    <submittedName>
        <fullName evidence="10">DUF5706 domain-containing protein</fullName>
    </submittedName>
</protein>
<evidence type="ECO:0000256" key="5">
    <source>
        <dbReference type="ARBA" id="ARBA00022989"/>
    </source>
</evidence>
<keyword evidence="6" id="KW-0051">Antiviral defense</keyword>
<feature type="domain" description="Pycsar effector protein" evidence="9">
    <location>
        <begin position="22"/>
        <end position="178"/>
    </location>
</feature>
<evidence type="ECO:0000256" key="3">
    <source>
        <dbReference type="ARBA" id="ARBA00022692"/>
    </source>
</evidence>
<comment type="caution">
    <text evidence="10">The sequence shown here is derived from an EMBL/GenBank/DDBJ whole genome shotgun (WGS) entry which is preliminary data.</text>
</comment>
<evidence type="ECO:0000259" key="9">
    <source>
        <dbReference type="Pfam" id="PF18967"/>
    </source>
</evidence>
<dbReference type="InterPro" id="IPR043760">
    <property type="entry name" value="PycTM_dom"/>
</dbReference>
<evidence type="ECO:0000256" key="8">
    <source>
        <dbReference type="SAM" id="Phobius"/>
    </source>
</evidence>
<keyword evidence="2" id="KW-1003">Cell membrane</keyword>
<organism evidence="10 11">
    <name type="scientific">Robiginitalea marina</name>
    <dbReference type="NCBI Taxonomy" id="2954105"/>
    <lineage>
        <taxon>Bacteria</taxon>
        <taxon>Pseudomonadati</taxon>
        <taxon>Bacteroidota</taxon>
        <taxon>Flavobacteriia</taxon>
        <taxon>Flavobacteriales</taxon>
        <taxon>Flavobacteriaceae</taxon>
        <taxon>Robiginitalea</taxon>
    </lineage>
</organism>